<gene>
    <name evidence="1" type="ORF">CALMAC_LOCUS4625</name>
</gene>
<reference evidence="1 2" key="1">
    <citation type="submission" date="2019-01" db="EMBL/GenBank/DDBJ databases">
        <authorList>
            <person name="Sayadi A."/>
        </authorList>
    </citation>
    <scope>NUCLEOTIDE SEQUENCE [LARGE SCALE GENOMIC DNA]</scope>
</reference>
<dbReference type="Proteomes" id="UP000410492">
    <property type="component" value="Unassembled WGS sequence"/>
</dbReference>
<dbReference type="OrthoDB" id="6771772at2759"/>
<accession>A0A653BY11</accession>
<evidence type="ECO:0000313" key="1">
    <source>
        <dbReference type="EMBL" id="VEN40469.1"/>
    </source>
</evidence>
<dbReference type="PANTHER" id="PTHR47526">
    <property type="entry name" value="ATP-DEPENDENT DNA HELICASE"/>
    <property type="match status" value="1"/>
</dbReference>
<keyword evidence="2" id="KW-1185">Reference proteome</keyword>
<proteinExistence type="predicted"/>
<evidence type="ECO:0000313" key="2">
    <source>
        <dbReference type="Proteomes" id="UP000410492"/>
    </source>
</evidence>
<organism evidence="1 2">
    <name type="scientific">Callosobruchus maculatus</name>
    <name type="common">Southern cowpea weevil</name>
    <name type="synonym">Pulse bruchid</name>
    <dbReference type="NCBI Taxonomy" id="64391"/>
    <lineage>
        <taxon>Eukaryota</taxon>
        <taxon>Metazoa</taxon>
        <taxon>Ecdysozoa</taxon>
        <taxon>Arthropoda</taxon>
        <taxon>Hexapoda</taxon>
        <taxon>Insecta</taxon>
        <taxon>Pterygota</taxon>
        <taxon>Neoptera</taxon>
        <taxon>Endopterygota</taxon>
        <taxon>Coleoptera</taxon>
        <taxon>Polyphaga</taxon>
        <taxon>Cucujiformia</taxon>
        <taxon>Chrysomeloidea</taxon>
        <taxon>Chrysomelidae</taxon>
        <taxon>Bruchinae</taxon>
        <taxon>Bruchini</taxon>
        <taxon>Callosobruchus</taxon>
    </lineage>
</organism>
<dbReference type="EMBL" id="CAACVG010006540">
    <property type="protein sequence ID" value="VEN40469.1"/>
    <property type="molecule type" value="Genomic_DNA"/>
</dbReference>
<dbReference type="AlphaFoldDB" id="A0A653BY11"/>
<protein>
    <submittedName>
        <fullName evidence="1">Uncharacterized protein</fullName>
    </submittedName>
</protein>
<dbReference type="PANTHER" id="PTHR47526:SF4">
    <property type="entry name" value="SWIM-TYPE DOMAIN-CONTAINING PROTEIN"/>
    <property type="match status" value="1"/>
</dbReference>
<sequence>MSRSEYYPSLSGDIKLRYDEKMKLTDGVDPYDLRIDELSEDVSFLPAVKIVDLMNYLVLTHCFYTGQQMKAYKSLQAFKYYEAGYVQQTMAKMMNTNCYVVMGKVMQSQRRNDKPLQ</sequence>
<name>A0A653BY11_CALMS</name>
<feature type="non-terminal residue" evidence="1">
    <location>
        <position position="117"/>
    </location>
</feature>